<evidence type="ECO:0000313" key="2">
    <source>
        <dbReference type="EMBL" id="QWG10055.1"/>
    </source>
</evidence>
<keyword evidence="1" id="KW-0732">Signal</keyword>
<evidence type="ECO:0008006" key="4">
    <source>
        <dbReference type="Google" id="ProtNLM"/>
    </source>
</evidence>
<keyword evidence="3" id="KW-1185">Reference proteome</keyword>
<evidence type="ECO:0000313" key="3">
    <source>
        <dbReference type="Proteomes" id="UP000682802"/>
    </source>
</evidence>
<dbReference type="EMBL" id="CP076129">
    <property type="protein sequence ID" value="QWG10055.1"/>
    <property type="molecule type" value="Genomic_DNA"/>
</dbReference>
<accession>A0ABX8H4H0</accession>
<gene>
    <name evidence="2" type="ORF">KM029_20445</name>
</gene>
<organism evidence="2 3">
    <name type="scientific">Flammeovirga kamogawensis</name>
    <dbReference type="NCBI Taxonomy" id="373891"/>
    <lineage>
        <taxon>Bacteria</taxon>
        <taxon>Pseudomonadati</taxon>
        <taxon>Bacteroidota</taxon>
        <taxon>Cytophagia</taxon>
        <taxon>Cytophagales</taxon>
        <taxon>Flammeovirgaceae</taxon>
        <taxon>Flammeovirga</taxon>
    </lineage>
</organism>
<sequence>MKKLFLIGLITIIFNVNFASTSNDKDWFNKYEMLIDNTLDNHETEQLIGNWVGIFKDKESTYLYNLDNEKFICEFENGIRSGKIKSVVKTSGVINVRLIVNDNAEIITTINRKTGNVIHCKAVAVK</sequence>
<protein>
    <recommendedName>
        <fullName evidence="4">DUF5640 domain-containing protein</fullName>
    </recommendedName>
</protein>
<reference evidence="2 3" key="1">
    <citation type="submission" date="2021-05" db="EMBL/GenBank/DDBJ databases">
        <title>Comparative genomic studies on the polysaccharide-degrading batcterial strains of the Flammeovirga genus.</title>
        <authorList>
            <person name="Zewei F."/>
            <person name="Zheng Z."/>
            <person name="Yu L."/>
            <person name="Ruyue G."/>
            <person name="Yanhong M."/>
            <person name="Yuanyuan C."/>
            <person name="Jingyan G."/>
            <person name="Wenjun H."/>
        </authorList>
    </citation>
    <scope>NUCLEOTIDE SEQUENCE [LARGE SCALE GENOMIC DNA]</scope>
    <source>
        <strain evidence="2 3">YS10</strain>
    </source>
</reference>
<name>A0ABX8H4H0_9BACT</name>
<dbReference type="Proteomes" id="UP000682802">
    <property type="component" value="Chromosome 2"/>
</dbReference>
<proteinExistence type="predicted"/>
<evidence type="ECO:0000256" key="1">
    <source>
        <dbReference type="SAM" id="SignalP"/>
    </source>
</evidence>
<dbReference type="RefSeq" id="WP_144076708.1">
    <property type="nucleotide sequence ID" value="NZ_CP076129.1"/>
</dbReference>
<feature type="chain" id="PRO_5045973479" description="DUF5640 domain-containing protein" evidence="1">
    <location>
        <begin position="20"/>
        <end position="126"/>
    </location>
</feature>
<feature type="signal peptide" evidence="1">
    <location>
        <begin position="1"/>
        <end position="19"/>
    </location>
</feature>